<keyword evidence="3" id="KW-1185">Reference proteome</keyword>
<keyword evidence="1" id="KW-1133">Transmembrane helix</keyword>
<feature type="transmembrane region" description="Helical" evidence="1">
    <location>
        <begin position="12"/>
        <end position="41"/>
    </location>
</feature>
<dbReference type="PROSITE" id="PS51257">
    <property type="entry name" value="PROKAR_LIPOPROTEIN"/>
    <property type="match status" value="1"/>
</dbReference>
<dbReference type="EMBL" id="JAVRHO010000008">
    <property type="protein sequence ID" value="MDT0646557.1"/>
    <property type="molecule type" value="Genomic_DNA"/>
</dbReference>
<dbReference type="InterPro" id="IPR011655">
    <property type="entry name" value="MpPF26"/>
</dbReference>
<reference evidence="2 3" key="1">
    <citation type="submission" date="2023-09" db="EMBL/GenBank/DDBJ databases">
        <authorList>
            <person name="Rey-Velasco X."/>
        </authorList>
    </citation>
    <scope>NUCLEOTIDE SEQUENCE [LARGE SCALE GENOMIC DNA]</scope>
    <source>
        <strain evidence="2 3">F260</strain>
    </source>
</reference>
<sequence length="111" mass="12097">MEKEQLPNSTLVLIFGILSIVGCCCYGVLGAIFGIMAIVMAKRAQQVYESNPDLYTGYQNVKTGKILGIIGLVVSVLYIAVIVVVLIIYGGIEGIQEMQEEILRESGAWQQ</sequence>
<name>A0ABU3CK03_9FLAO</name>
<dbReference type="Pfam" id="PF07666">
    <property type="entry name" value="MpPF26"/>
    <property type="match status" value="1"/>
</dbReference>
<evidence type="ECO:0000313" key="3">
    <source>
        <dbReference type="Proteomes" id="UP001245285"/>
    </source>
</evidence>
<accession>A0ABU3CK03</accession>
<dbReference type="Proteomes" id="UP001245285">
    <property type="component" value="Unassembled WGS sequence"/>
</dbReference>
<comment type="caution">
    <text evidence="2">The sequence shown here is derived from an EMBL/GenBank/DDBJ whole genome shotgun (WGS) entry which is preliminary data.</text>
</comment>
<dbReference type="NCBIfam" id="NF040945">
    <property type="entry name" value="CCC_membrane"/>
    <property type="match status" value="1"/>
</dbReference>
<gene>
    <name evidence="2" type="ORF">RM545_07640</name>
</gene>
<evidence type="ECO:0000256" key="1">
    <source>
        <dbReference type="SAM" id="Phobius"/>
    </source>
</evidence>
<feature type="transmembrane region" description="Helical" evidence="1">
    <location>
        <begin position="66"/>
        <end position="89"/>
    </location>
</feature>
<keyword evidence="1" id="KW-0472">Membrane</keyword>
<organism evidence="2 3">
    <name type="scientific">Autumnicola lenta</name>
    <dbReference type="NCBI Taxonomy" id="3075593"/>
    <lineage>
        <taxon>Bacteria</taxon>
        <taxon>Pseudomonadati</taxon>
        <taxon>Bacteroidota</taxon>
        <taxon>Flavobacteriia</taxon>
        <taxon>Flavobacteriales</taxon>
        <taxon>Flavobacteriaceae</taxon>
        <taxon>Autumnicola</taxon>
    </lineage>
</organism>
<dbReference type="RefSeq" id="WP_311494721.1">
    <property type="nucleotide sequence ID" value="NZ_JAVRHO010000008.1"/>
</dbReference>
<protein>
    <submittedName>
        <fullName evidence="2">CCC motif membrane protein</fullName>
    </submittedName>
</protein>
<proteinExistence type="predicted"/>
<keyword evidence="1" id="KW-0812">Transmembrane</keyword>
<evidence type="ECO:0000313" key="2">
    <source>
        <dbReference type="EMBL" id="MDT0646557.1"/>
    </source>
</evidence>